<name>A0A6C2U2I1_PONDE</name>
<comment type="similarity">
    <text evidence="1">Belongs to the prokaryotic/mitochondrial release factor family.</text>
</comment>
<dbReference type="InterPro" id="IPR045853">
    <property type="entry name" value="Pep_chain_release_fac_I_sf"/>
</dbReference>
<dbReference type="Proteomes" id="UP000366872">
    <property type="component" value="Unassembled WGS sequence"/>
</dbReference>
<gene>
    <name evidence="5" type="primary">prfA_1</name>
    <name evidence="5" type="ORF">PDESU_02757</name>
</gene>
<dbReference type="PANTHER" id="PTHR46203">
    <property type="entry name" value="PROBABLE PEPTIDE CHAIN RELEASE FACTOR C12ORF65"/>
    <property type="match status" value="1"/>
</dbReference>
<feature type="compositionally biased region" description="Basic and acidic residues" evidence="3">
    <location>
        <begin position="88"/>
        <end position="98"/>
    </location>
</feature>
<dbReference type="AlphaFoldDB" id="A0A6C2U2I1"/>
<evidence type="ECO:0000256" key="2">
    <source>
        <dbReference type="ARBA" id="ARBA00022946"/>
    </source>
</evidence>
<organism evidence="5 6">
    <name type="scientific">Pontiella desulfatans</name>
    <dbReference type="NCBI Taxonomy" id="2750659"/>
    <lineage>
        <taxon>Bacteria</taxon>
        <taxon>Pseudomonadati</taxon>
        <taxon>Kiritimatiellota</taxon>
        <taxon>Kiritimatiellia</taxon>
        <taxon>Kiritimatiellales</taxon>
        <taxon>Pontiellaceae</taxon>
        <taxon>Pontiella</taxon>
    </lineage>
</organism>
<evidence type="ECO:0000256" key="3">
    <source>
        <dbReference type="SAM" id="MobiDB-lite"/>
    </source>
</evidence>
<dbReference type="InterPro" id="IPR000352">
    <property type="entry name" value="Pep_chain_release_fac_I"/>
</dbReference>
<accession>A0A6C2U2I1</accession>
<keyword evidence="2" id="KW-0809">Transit peptide</keyword>
<feature type="region of interest" description="Disordered" evidence="3">
    <location>
        <begin position="87"/>
        <end position="134"/>
    </location>
</feature>
<feature type="compositionally biased region" description="Basic residues" evidence="3">
    <location>
        <begin position="99"/>
        <end position="111"/>
    </location>
</feature>
<feature type="domain" description="Prokaryotic-type class I peptide chain release factors" evidence="4">
    <location>
        <begin position="17"/>
        <end position="127"/>
    </location>
</feature>
<evidence type="ECO:0000313" key="6">
    <source>
        <dbReference type="Proteomes" id="UP000366872"/>
    </source>
</evidence>
<reference evidence="5 6" key="1">
    <citation type="submission" date="2019-04" db="EMBL/GenBank/DDBJ databases">
        <authorList>
            <person name="Van Vliet M D."/>
        </authorList>
    </citation>
    <scope>NUCLEOTIDE SEQUENCE [LARGE SCALE GENOMIC DNA]</scope>
    <source>
        <strain evidence="5 6">F1</strain>
    </source>
</reference>
<dbReference type="SUPFAM" id="SSF75620">
    <property type="entry name" value="Release factor"/>
    <property type="match status" value="1"/>
</dbReference>
<dbReference type="GO" id="GO:0003747">
    <property type="term" value="F:translation release factor activity"/>
    <property type="evidence" value="ECO:0007669"/>
    <property type="project" value="InterPro"/>
</dbReference>
<protein>
    <submittedName>
        <fullName evidence="5">Peptide chain release factor 1</fullName>
    </submittedName>
</protein>
<proteinExistence type="inferred from homology"/>
<evidence type="ECO:0000313" key="5">
    <source>
        <dbReference type="EMBL" id="VGO14198.1"/>
    </source>
</evidence>
<dbReference type="RefSeq" id="WP_136079699.1">
    <property type="nucleotide sequence ID" value="NZ_CAAHFG010000001.1"/>
</dbReference>
<sequence length="134" mass="15746">MITAEKWEKLLAWMEKLGIAESDLEEHFIRGSGKGGQKINKTSSCVQLHHAPTGTEIRCHKTRSQADNRYWARRDLCEKIEEELLGEQSKKQQAFEKIRRQKRRRSRRAKARMLDDKSKQGQKKRMRGRVGPDE</sequence>
<evidence type="ECO:0000256" key="1">
    <source>
        <dbReference type="ARBA" id="ARBA00010835"/>
    </source>
</evidence>
<evidence type="ECO:0000259" key="4">
    <source>
        <dbReference type="Pfam" id="PF00472"/>
    </source>
</evidence>
<dbReference type="PANTHER" id="PTHR46203:SF1">
    <property type="entry name" value="MITOCHONDRIAL TRANSLATION RELEASE FACTOR IN RESCUE"/>
    <property type="match status" value="1"/>
</dbReference>
<keyword evidence="6" id="KW-1185">Reference proteome</keyword>
<dbReference type="Gene3D" id="3.30.160.20">
    <property type="match status" value="1"/>
</dbReference>
<dbReference type="Pfam" id="PF00472">
    <property type="entry name" value="RF-1"/>
    <property type="match status" value="1"/>
</dbReference>
<dbReference type="InterPro" id="IPR052405">
    <property type="entry name" value="Mito_Transl_Release_Factor"/>
</dbReference>
<dbReference type="EMBL" id="CAAHFG010000001">
    <property type="protein sequence ID" value="VGO14198.1"/>
    <property type="molecule type" value="Genomic_DNA"/>
</dbReference>